<evidence type="ECO:0000259" key="2">
    <source>
        <dbReference type="SMART" id="SM00382"/>
    </source>
</evidence>
<dbReference type="InterPro" id="IPR003959">
    <property type="entry name" value="ATPase_AAA_core"/>
</dbReference>
<name>A0A5N6TBD8_ASPPS</name>
<gene>
    <name evidence="3" type="ORF">BDV38DRAFT_276780</name>
</gene>
<dbReference type="InterPro" id="IPR027417">
    <property type="entry name" value="P-loop_NTPase"/>
</dbReference>
<dbReference type="InterPro" id="IPR056599">
    <property type="entry name" value="AAA_lid_fung"/>
</dbReference>
<dbReference type="SUPFAM" id="SSF52540">
    <property type="entry name" value="P-loop containing nucleoside triphosphate hydrolases"/>
    <property type="match status" value="1"/>
</dbReference>
<organism evidence="3 4">
    <name type="scientific">Aspergillus pseudotamarii</name>
    <dbReference type="NCBI Taxonomy" id="132259"/>
    <lineage>
        <taxon>Eukaryota</taxon>
        <taxon>Fungi</taxon>
        <taxon>Dikarya</taxon>
        <taxon>Ascomycota</taxon>
        <taxon>Pezizomycotina</taxon>
        <taxon>Eurotiomycetes</taxon>
        <taxon>Eurotiomycetidae</taxon>
        <taxon>Eurotiales</taxon>
        <taxon>Aspergillaceae</taxon>
        <taxon>Aspergillus</taxon>
        <taxon>Aspergillus subgen. Circumdati</taxon>
    </lineage>
</organism>
<feature type="compositionally biased region" description="Polar residues" evidence="1">
    <location>
        <begin position="867"/>
        <end position="880"/>
    </location>
</feature>
<dbReference type="GO" id="GO:0005524">
    <property type="term" value="F:ATP binding"/>
    <property type="evidence" value="ECO:0007669"/>
    <property type="project" value="InterPro"/>
</dbReference>
<dbReference type="RefSeq" id="XP_031919761.1">
    <property type="nucleotide sequence ID" value="XM_032058318.1"/>
</dbReference>
<feature type="domain" description="AAA+ ATPase" evidence="2">
    <location>
        <begin position="549"/>
        <end position="676"/>
    </location>
</feature>
<dbReference type="Gene3D" id="3.40.50.300">
    <property type="entry name" value="P-loop containing nucleotide triphosphate hydrolases"/>
    <property type="match status" value="1"/>
</dbReference>
<proteinExistence type="predicted"/>
<dbReference type="PANTHER" id="PTHR46411:SF3">
    <property type="entry name" value="AAA+ ATPASE DOMAIN-CONTAINING PROTEIN"/>
    <property type="match status" value="1"/>
</dbReference>
<accession>A0A5N6TBD8</accession>
<feature type="compositionally biased region" description="Basic and acidic residues" evidence="1">
    <location>
        <begin position="853"/>
        <end position="864"/>
    </location>
</feature>
<dbReference type="SMART" id="SM00382">
    <property type="entry name" value="AAA"/>
    <property type="match status" value="1"/>
</dbReference>
<dbReference type="InterPro" id="IPR054289">
    <property type="entry name" value="DUF7025"/>
</dbReference>
<dbReference type="OrthoDB" id="10042665at2759"/>
<dbReference type="EMBL" id="ML743551">
    <property type="protein sequence ID" value="KAE8143698.1"/>
    <property type="molecule type" value="Genomic_DNA"/>
</dbReference>
<evidence type="ECO:0000313" key="4">
    <source>
        <dbReference type="Proteomes" id="UP000325672"/>
    </source>
</evidence>
<dbReference type="Proteomes" id="UP000325672">
    <property type="component" value="Unassembled WGS sequence"/>
</dbReference>
<protein>
    <recommendedName>
        <fullName evidence="2">AAA+ ATPase domain-containing protein</fullName>
    </recommendedName>
</protein>
<reference evidence="3 4" key="1">
    <citation type="submission" date="2019-04" db="EMBL/GenBank/DDBJ databases">
        <title>Friends and foes A comparative genomics study of 23 Aspergillus species from section Flavi.</title>
        <authorList>
            <consortium name="DOE Joint Genome Institute"/>
            <person name="Kjaerbolling I."/>
            <person name="Vesth T."/>
            <person name="Frisvad J.C."/>
            <person name="Nybo J.L."/>
            <person name="Theobald S."/>
            <person name="Kildgaard S."/>
            <person name="Isbrandt T."/>
            <person name="Kuo A."/>
            <person name="Sato A."/>
            <person name="Lyhne E.K."/>
            <person name="Kogle M.E."/>
            <person name="Wiebenga A."/>
            <person name="Kun R.S."/>
            <person name="Lubbers R.J."/>
            <person name="Makela M.R."/>
            <person name="Barry K."/>
            <person name="Chovatia M."/>
            <person name="Clum A."/>
            <person name="Daum C."/>
            <person name="Haridas S."/>
            <person name="He G."/>
            <person name="LaButti K."/>
            <person name="Lipzen A."/>
            <person name="Mondo S."/>
            <person name="Riley R."/>
            <person name="Salamov A."/>
            <person name="Simmons B.A."/>
            <person name="Magnuson J.K."/>
            <person name="Henrissat B."/>
            <person name="Mortensen U.H."/>
            <person name="Larsen T.O."/>
            <person name="Devries R.P."/>
            <person name="Grigoriev I.V."/>
            <person name="Machida M."/>
            <person name="Baker S.E."/>
            <person name="Andersen M.R."/>
        </authorList>
    </citation>
    <scope>NUCLEOTIDE SEQUENCE [LARGE SCALE GENOMIC DNA]</scope>
    <source>
        <strain evidence="3 4">CBS 117625</strain>
    </source>
</reference>
<dbReference type="GO" id="GO:0016887">
    <property type="term" value="F:ATP hydrolysis activity"/>
    <property type="evidence" value="ECO:0007669"/>
    <property type="project" value="InterPro"/>
</dbReference>
<dbReference type="Pfam" id="PF00004">
    <property type="entry name" value="AAA"/>
    <property type="match status" value="1"/>
</dbReference>
<feature type="region of interest" description="Disordered" evidence="1">
    <location>
        <begin position="32"/>
        <end position="72"/>
    </location>
</feature>
<dbReference type="Pfam" id="PF23232">
    <property type="entry name" value="AAA_lid_13"/>
    <property type="match status" value="1"/>
</dbReference>
<dbReference type="Pfam" id="PF22942">
    <property type="entry name" value="DUF7025"/>
    <property type="match status" value="1"/>
</dbReference>
<dbReference type="GeneID" id="43642528"/>
<dbReference type="InterPro" id="IPR003593">
    <property type="entry name" value="AAA+_ATPase"/>
</dbReference>
<evidence type="ECO:0000256" key="1">
    <source>
        <dbReference type="SAM" id="MobiDB-lite"/>
    </source>
</evidence>
<evidence type="ECO:0000313" key="3">
    <source>
        <dbReference type="EMBL" id="KAE8143698.1"/>
    </source>
</evidence>
<dbReference type="PANTHER" id="PTHR46411">
    <property type="entry name" value="FAMILY ATPASE, PUTATIVE-RELATED"/>
    <property type="match status" value="1"/>
</dbReference>
<keyword evidence="4" id="KW-1185">Reference proteome</keyword>
<dbReference type="AlphaFoldDB" id="A0A5N6TBD8"/>
<sequence length="908" mass="104004">MSNTDTVQDIPPDQSALIKGLEQRLNDLEARLAQMGESQGRPEVEGNVDRHGKNAGDDDETKKTDRPPIPPIVPTVHRVSMLGYFGYRLPSESLHAIMVGVLPSESDKAELEAFRSSVADQNAPETAWEMLEKADSLKVVGDVAVGYEIFRVNSVPLSRLLLILLCGQSNPEGQLLEFERPFVTPVYYHGEVTPLKCYVDFMEREIIPFFNSFDQRNAASNFKVYFRDLWYLFKPGETIYFQGATSRPSESDYQRLHRSNRPDQRLWRIYTRYEKGGDFWVKAYCIDHDGERFVCVKEWFRIETYNNSVSVDSLKVFPVRFHADHKTIMADATATGQRFQEFLNVRLAAHNGWALEPGNKSPSIRSVTSDVVIDSAETFRIHTNLKPSSGLPATSYLGDRGEIDEEEQGVSFLWLDKRGDLQSEDIPVGAWREKQIARKEKKEYCHSKDPLLASWMNSESGPLPIREEDYHLLPSRMFAYSLQDRMFLVVDVLNLERIKPSNEAFQSLVIDKNHKRMLLALVKSHFIRKRNLPPGVHITSQDIVHNKGRGLVILLHGVPGVEKTSTAETIATYFRKPLLPITCGDLGLDPAEVEGSLKQMFRLAQQWDCILLLDEANVFLTERQPQDLKRNALVSVFLRVLDYYSGVLLLTTNRGGTIDEAFKSRIHLSLYYPHLGRDQTIKIWRMNLNRLETAESEQSQANTKHVKLKVDRDSIERFAEKHYNMNKRGEGRWNGRQIRNAFLIASALARCENRQLSDRQFEEVVEISDGFEKYLLLTKDMADGEELYHKKARDDSLTLQHLKKDDQPSPAKSQNHHYSHTPNTSFYRTHLPDCLTGNHASQDRIPYLQLSPHSERGRHLREPSHFPNRSSRSSRSQDPVPNSMAVFGSNDLYQAEQSKYGLSDEDAY</sequence>
<feature type="compositionally biased region" description="Basic and acidic residues" evidence="1">
    <location>
        <begin position="40"/>
        <end position="66"/>
    </location>
</feature>
<feature type="region of interest" description="Disordered" evidence="1">
    <location>
        <begin position="852"/>
        <end position="890"/>
    </location>
</feature>
<feature type="region of interest" description="Disordered" evidence="1">
    <location>
        <begin position="803"/>
        <end position="824"/>
    </location>
</feature>